<feature type="signal peptide" evidence="6">
    <location>
        <begin position="1"/>
        <end position="17"/>
    </location>
</feature>
<dbReference type="Proteomes" id="UP000664132">
    <property type="component" value="Unassembled WGS sequence"/>
</dbReference>
<dbReference type="OrthoDB" id="7777654at2759"/>
<dbReference type="PANTHER" id="PTHR10742">
    <property type="entry name" value="FLAVIN MONOAMINE OXIDASE"/>
    <property type="match status" value="1"/>
</dbReference>
<dbReference type="InterPro" id="IPR036188">
    <property type="entry name" value="FAD/NAD-bd_sf"/>
</dbReference>
<dbReference type="InterPro" id="IPR001613">
    <property type="entry name" value="Flavin_amine_oxidase"/>
</dbReference>
<dbReference type="SUPFAM" id="SSF54373">
    <property type="entry name" value="FAD-linked reductases, C-terminal domain"/>
    <property type="match status" value="1"/>
</dbReference>
<name>A0A8H7W7H0_9HELO</name>
<comment type="similarity">
    <text evidence="4">Belongs to the flavin monoamine oxidase family.</text>
</comment>
<keyword evidence="4" id="KW-0274">FAD</keyword>
<keyword evidence="6" id="KW-0732">Signal</keyword>
<evidence type="ECO:0000313" key="9">
    <source>
        <dbReference type="Proteomes" id="UP000664132"/>
    </source>
</evidence>
<evidence type="ECO:0000313" key="8">
    <source>
        <dbReference type="EMBL" id="KAG4413699.1"/>
    </source>
</evidence>
<dbReference type="AlphaFoldDB" id="A0A8H7W7H0"/>
<protein>
    <recommendedName>
        <fullName evidence="4">Amine oxidase</fullName>
        <ecNumber evidence="4">1.4.3.-</ecNumber>
    </recommendedName>
</protein>
<keyword evidence="2 4" id="KW-0560">Oxidoreductase</keyword>
<feature type="binding site" evidence="3">
    <location>
        <position position="269"/>
    </location>
    <ligand>
        <name>FAD</name>
        <dbReference type="ChEBI" id="CHEBI:57692"/>
    </ligand>
</feature>
<dbReference type="PRINTS" id="PR00757">
    <property type="entry name" value="AMINEOXDASEF"/>
</dbReference>
<gene>
    <name evidence="8" type="ORF">IFR04_013168</name>
</gene>
<sequence>MFPKFFCLSILLLSVTALIQPPATNTPKTCQKTEVLVLGAGIAGITAAKALTENGLEDFIIVEYNSEIGGRCRHTTFGQDQNGDPYTVELGANWIQGTVTDDGPENPIWTLAKESNLSSQASDSSSLTTYDRTGQVDYRDKLDEYDTHCSQLERREGRASMQAESQIPLNSKEIENADLRSALSNAGYHPEDDPHAQTAEWYKMDYEYAQPPELSSRSRTLASYNSTFGHFSPISHFSLDPRGFNTIIQTLSSTYLTPADPRLHLSTVVHNITSTPENITIHNRDGTCISASHAITTFSLGVLKSPLVTFTPPLPPWKTSAIEKMTMGTYTKIFMQFPHDKIFWNTSTEFFLYASPHTRGYYPLFQSLSHADFLPNSGILIATVTSPFSAIVESQPLETTQNQVMEVLREMFGEDNVPEPKAFMLPKWGEMEWARGSFSNWPPGFTGEEHEDLRGRVGGRLWFAGEHTSREWYGYLHGAYDEGMRALKPQYKEPKIREKL</sequence>
<comment type="caution">
    <text evidence="8">The sequence shown here is derived from an EMBL/GenBank/DDBJ whole genome shotgun (WGS) entry which is preliminary data.</text>
</comment>
<keyword evidence="9" id="KW-1185">Reference proteome</keyword>
<dbReference type="Gene3D" id="3.50.50.60">
    <property type="entry name" value="FAD/NAD(P)-binding domain"/>
    <property type="match status" value="1"/>
</dbReference>
<feature type="domain" description="Amine oxidase" evidence="7">
    <location>
        <begin position="42"/>
        <end position="486"/>
    </location>
</feature>
<proteinExistence type="inferred from homology"/>
<evidence type="ECO:0000256" key="1">
    <source>
        <dbReference type="ARBA" id="ARBA00001974"/>
    </source>
</evidence>
<evidence type="ECO:0000256" key="5">
    <source>
        <dbReference type="SAM" id="MobiDB-lite"/>
    </source>
</evidence>
<dbReference type="SUPFAM" id="SSF51905">
    <property type="entry name" value="FAD/NAD(P)-binding domain"/>
    <property type="match status" value="1"/>
</dbReference>
<dbReference type="GO" id="GO:0006598">
    <property type="term" value="P:polyamine catabolic process"/>
    <property type="evidence" value="ECO:0007669"/>
    <property type="project" value="TreeGrafter"/>
</dbReference>
<dbReference type="InterPro" id="IPR002937">
    <property type="entry name" value="Amino_oxidase"/>
</dbReference>
<evidence type="ECO:0000256" key="4">
    <source>
        <dbReference type="RuleBase" id="RU362067"/>
    </source>
</evidence>
<dbReference type="GO" id="GO:0016491">
    <property type="term" value="F:oxidoreductase activity"/>
    <property type="evidence" value="ECO:0007669"/>
    <property type="project" value="UniProtKB-KW"/>
</dbReference>
<feature type="region of interest" description="Disordered" evidence="5">
    <location>
        <begin position="153"/>
        <end position="174"/>
    </location>
</feature>
<evidence type="ECO:0000256" key="2">
    <source>
        <dbReference type="ARBA" id="ARBA00023002"/>
    </source>
</evidence>
<dbReference type="Gene3D" id="3.90.660.10">
    <property type="match status" value="1"/>
</dbReference>
<keyword evidence="4" id="KW-0285">Flavoprotein</keyword>
<dbReference type="PANTHER" id="PTHR10742:SF313">
    <property type="entry name" value="AMINE OXIDASE"/>
    <property type="match status" value="1"/>
</dbReference>
<feature type="chain" id="PRO_5034061396" description="Amine oxidase" evidence="6">
    <location>
        <begin position="18"/>
        <end position="500"/>
    </location>
</feature>
<evidence type="ECO:0000259" key="7">
    <source>
        <dbReference type="Pfam" id="PF01593"/>
    </source>
</evidence>
<organism evidence="8 9">
    <name type="scientific">Cadophora malorum</name>
    <dbReference type="NCBI Taxonomy" id="108018"/>
    <lineage>
        <taxon>Eukaryota</taxon>
        <taxon>Fungi</taxon>
        <taxon>Dikarya</taxon>
        <taxon>Ascomycota</taxon>
        <taxon>Pezizomycotina</taxon>
        <taxon>Leotiomycetes</taxon>
        <taxon>Helotiales</taxon>
        <taxon>Ploettnerulaceae</taxon>
        <taxon>Cadophora</taxon>
    </lineage>
</organism>
<evidence type="ECO:0000256" key="3">
    <source>
        <dbReference type="PIRSR" id="PIRSR601613-1"/>
    </source>
</evidence>
<dbReference type="EMBL" id="JAFJYH010000300">
    <property type="protein sequence ID" value="KAG4413699.1"/>
    <property type="molecule type" value="Genomic_DNA"/>
</dbReference>
<dbReference type="InterPro" id="IPR050281">
    <property type="entry name" value="Flavin_monoamine_oxidase"/>
</dbReference>
<dbReference type="Pfam" id="PF01593">
    <property type="entry name" value="Amino_oxidase"/>
    <property type="match status" value="1"/>
</dbReference>
<reference evidence="8" key="1">
    <citation type="submission" date="2021-02" db="EMBL/GenBank/DDBJ databases">
        <title>Genome sequence Cadophora malorum strain M34.</title>
        <authorList>
            <person name="Stefanovic E."/>
            <person name="Vu D."/>
            <person name="Scully C."/>
            <person name="Dijksterhuis J."/>
            <person name="Roader J."/>
            <person name="Houbraken J."/>
        </authorList>
    </citation>
    <scope>NUCLEOTIDE SEQUENCE</scope>
    <source>
        <strain evidence="8">M34</strain>
    </source>
</reference>
<accession>A0A8H7W7H0</accession>
<evidence type="ECO:0000256" key="6">
    <source>
        <dbReference type="SAM" id="SignalP"/>
    </source>
</evidence>
<dbReference type="EC" id="1.4.3.-" evidence="4"/>
<comment type="cofactor">
    <cofactor evidence="1 4">
        <name>FAD</name>
        <dbReference type="ChEBI" id="CHEBI:57692"/>
    </cofactor>
</comment>